<gene>
    <name evidence="1" type="ORF">CR203_17330</name>
</gene>
<sequence>MKILLPSFILLLSFTLLFSTVVLAQTEKSVKETLLSLSSSITFESNLGENYIASLLKDTFPNLYEKNLTIHNGNLAGLTWKTGNMMHALEMKQRFSIAQRQLDYMMLNTGHNQLTESRSSLKERTEQGPDP</sequence>
<dbReference type="AlphaFoldDB" id="A0A3A9KMV0"/>
<dbReference type="EMBL" id="PDOE01000009">
    <property type="protein sequence ID" value="RKL66056.1"/>
    <property type="molecule type" value="Genomic_DNA"/>
</dbReference>
<name>A0A3A9KMV0_9BACI</name>
<accession>A0A3A9KMV0</accession>
<evidence type="ECO:0000313" key="1">
    <source>
        <dbReference type="EMBL" id="RKL66056.1"/>
    </source>
</evidence>
<keyword evidence="2" id="KW-1185">Reference proteome</keyword>
<reference evidence="1 2" key="1">
    <citation type="submission" date="2017-10" db="EMBL/GenBank/DDBJ databases">
        <title>Bacillus sp. nov., a halophilic bacterium isolated from a Keqin Lake.</title>
        <authorList>
            <person name="Wang H."/>
        </authorList>
    </citation>
    <scope>NUCLEOTIDE SEQUENCE [LARGE SCALE GENOMIC DNA]</scope>
    <source>
        <strain evidence="1 2">KCTC 13187</strain>
    </source>
</reference>
<proteinExistence type="predicted"/>
<dbReference type="RefSeq" id="WP_110938128.1">
    <property type="nucleotide sequence ID" value="NZ_KZ614147.1"/>
</dbReference>
<organism evidence="1 2">
    <name type="scientific">Salipaludibacillus neizhouensis</name>
    <dbReference type="NCBI Taxonomy" id="885475"/>
    <lineage>
        <taxon>Bacteria</taxon>
        <taxon>Bacillati</taxon>
        <taxon>Bacillota</taxon>
        <taxon>Bacilli</taxon>
        <taxon>Bacillales</taxon>
        <taxon>Bacillaceae</taxon>
    </lineage>
</organism>
<evidence type="ECO:0000313" key="2">
    <source>
        <dbReference type="Proteomes" id="UP000281498"/>
    </source>
</evidence>
<protein>
    <submittedName>
        <fullName evidence="1">Uncharacterized protein</fullName>
    </submittedName>
</protein>
<comment type="caution">
    <text evidence="1">The sequence shown here is derived from an EMBL/GenBank/DDBJ whole genome shotgun (WGS) entry which is preliminary data.</text>
</comment>
<dbReference type="Proteomes" id="UP000281498">
    <property type="component" value="Unassembled WGS sequence"/>
</dbReference>